<evidence type="ECO:0000259" key="2">
    <source>
        <dbReference type="Pfam" id="PF03713"/>
    </source>
</evidence>
<evidence type="ECO:0000313" key="3">
    <source>
        <dbReference type="EMBL" id="KAA0973200.1"/>
    </source>
</evidence>
<dbReference type="OrthoDB" id="26872at2"/>
<dbReference type="Pfam" id="PF03713">
    <property type="entry name" value="DUF305"/>
    <property type="match status" value="1"/>
</dbReference>
<dbReference type="Gene3D" id="1.20.1260.10">
    <property type="match status" value="1"/>
</dbReference>
<accession>A0A5B0E602</accession>
<proteinExistence type="predicted"/>
<sequence>MMGGSSMGGMHSGSAEAGDEHNAADAMFAQMMVPHHEQAVQMSGIMLAKNGLDTQIVDLANKIKAAQEPEVEKMNSWLQAWGGPVMADGSMDHPMEDMMGEDDLSQLEVSKGDEATRLFLTQVIAHHKGAVKMAEEEVADGSSQDAVDLAKKIVADQEAVIKTMEDLLAGYRQPRRRAEPHTGSRSPHPLSNVTGAGSFVAMKRRIAG</sequence>
<dbReference type="PANTHER" id="PTHR36933">
    <property type="entry name" value="SLL0788 PROTEIN"/>
    <property type="match status" value="1"/>
</dbReference>
<dbReference type="InterPro" id="IPR005183">
    <property type="entry name" value="DUF305_CopM-like"/>
</dbReference>
<evidence type="ECO:0000256" key="1">
    <source>
        <dbReference type="SAM" id="MobiDB-lite"/>
    </source>
</evidence>
<feature type="compositionally biased region" description="Polar residues" evidence="1">
    <location>
        <begin position="183"/>
        <end position="195"/>
    </location>
</feature>
<organism evidence="3 4">
    <name type="scientific">Paeniglutamicibacter gangotriensis</name>
    <dbReference type="NCBI Taxonomy" id="254787"/>
    <lineage>
        <taxon>Bacteria</taxon>
        <taxon>Bacillati</taxon>
        <taxon>Actinomycetota</taxon>
        <taxon>Actinomycetes</taxon>
        <taxon>Micrococcales</taxon>
        <taxon>Micrococcaceae</taxon>
        <taxon>Paeniglutamicibacter</taxon>
    </lineage>
</organism>
<dbReference type="EMBL" id="VOBL01000033">
    <property type="protein sequence ID" value="KAA0973200.1"/>
    <property type="molecule type" value="Genomic_DNA"/>
</dbReference>
<feature type="domain" description="DUF305" evidence="2">
    <location>
        <begin position="25"/>
        <end position="168"/>
    </location>
</feature>
<gene>
    <name evidence="3" type="ORF">FQ154_19295</name>
</gene>
<evidence type="ECO:0000313" key="4">
    <source>
        <dbReference type="Proteomes" id="UP000323856"/>
    </source>
</evidence>
<name>A0A5B0E602_9MICC</name>
<comment type="caution">
    <text evidence="3">The sequence shown here is derived from an EMBL/GenBank/DDBJ whole genome shotgun (WGS) entry which is preliminary data.</text>
</comment>
<dbReference type="AlphaFoldDB" id="A0A5B0E602"/>
<dbReference type="InterPro" id="IPR012347">
    <property type="entry name" value="Ferritin-like"/>
</dbReference>
<feature type="region of interest" description="Disordered" evidence="1">
    <location>
        <begin position="171"/>
        <end position="197"/>
    </location>
</feature>
<dbReference type="Proteomes" id="UP000323856">
    <property type="component" value="Unassembled WGS sequence"/>
</dbReference>
<reference evidence="3 4" key="1">
    <citation type="submission" date="2019-07" db="EMBL/GenBank/DDBJ databases">
        <title>Analysis of the biochemical properties, biological activity and biotechnological potential of siderophores and biosurfactants produced by Antarctic psychrotolerant bacteria.</title>
        <authorList>
            <person name="Styczynski M."/>
            <person name="Krucon T."/>
            <person name="Decewicz P."/>
            <person name="Dziewit L."/>
        </authorList>
    </citation>
    <scope>NUCLEOTIDE SEQUENCE [LARGE SCALE GENOMIC DNA]</scope>
    <source>
        <strain evidence="3 4">ANT_H27</strain>
    </source>
</reference>
<protein>
    <submittedName>
        <fullName evidence="3">DUF305 domain-containing protein</fullName>
    </submittedName>
</protein>
<dbReference type="PANTHER" id="PTHR36933:SF1">
    <property type="entry name" value="SLL0788 PROTEIN"/>
    <property type="match status" value="1"/>
</dbReference>